<dbReference type="CDD" id="cd00229">
    <property type="entry name" value="SGNH_hydrolase"/>
    <property type="match status" value="1"/>
</dbReference>
<comment type="caution">
    <text evidence="1">The sequence shown here is derived from an EMBL/GenBank/DDBJ whole genome shotgun (WGS) entry which is preliminary data.</text>
</comment>
<protein>
    <submittedName>
        <fullName evidence="1">SGNH/GDSL hydrolase family protein</fullName>
    </submittedName>
</protein>
<dbReference type="EMBL" id="JBHPBY010000603">
    <property type="protein sequence ID" value="MFC1853784.1"/>
    <property type="molecule type" value="Genomic_DNA"/>
</dbReference>
<dbReference type="Proteomes" id="UP001594351">
    <property type="component" value="Unassembled WGS sequence"/>
</dbReference>
<dbReference type="InterPro" id="IPR001087">
    <property type="entry name" value="GDSL"/>
</dbReference>
<evidence type="ECO:0000313" key="2">
    <source>
        <dbReference type="Proteomes" id="UP001594351"/>
    </source>
</evidence>
<gene>
    <name evidence="1" type="ORF">ACFL27_26675</name>
</gene>
<dbReference type="Gene3D" id="3.40.50.1110">
    <property type="entry name" value="SGNH hydrolase"/>
    <property type="match status" value="1"/>
</dbReference>
<proteinExistence type="predicted"/>
<organism evidence="1 2">
    <name type="scientific">candidate division CSSED10-310 bacterium</name>
    <dbReference type="NCBI Taxonomy" id="2855610"/>
    <lineage>
        <taxon>Bacteria</taxon>
        <taxon>Bacteria division CSSED10-310</taxon>
    </lineage>
</organism>
<sequence>MKPGYQSQSININSHGFRGEEFPRDFERTRLILVLGESTTFGWFLNDPEAYPVQLMQELRHRGLEDVYVVNGGVPSYTSTQVYLYLKEIVESKILKPDLVLVNVLWNDICYSSVVNWYPEILVDRTPPPLMSFLIKKSKLFRYLFLKNPTAPERVDVFNKEPLNEYKKNLKQMIDVCQQHKIPLAFIQPPFDADHLPEAGLYEFHITYRKPFFINLATRYLKEMVKLASEYNIPVINHRVSFRHLHQYILFHDLFHPTPHGNSLIAKDIADYLQGSMQFGKQ</sequence>
<dbReference type="GO" id="GO:0016787">
    <property type="term" value="F:hydrolase activity"/>
    <property type="evidence" value="ECO:0007669"/>
    <property type="project" value="UniProtKB-KW"/>
</dbReference>
<reference evidence="1 2" key="1">
    <citation type="submission" date="2024-09" db="EMBL/GenBank/DDBJ databases">
        <title>Laminarin stimulates single cell rates of sulfate reduction while oxygen inhibits transcriptomic activity in coastal marine sediment.</title>
        <authorList>
            <person name="Lindsay M."/>
            <person name="Orcutt B."/>
            <person name="Emerson D."/>
            <person name="Stepanauskas R."/>
            <person name="D'Angelo T."/>
        </authorList>
    </citation>
    <scope>NUCLEOTIDE SEQUENCE [LARGE SCALE GENOMIC DNA]</scope>
    <source>
        <strain evidence="1">SAG AM-311-K15</strain>
    </source>
</reference>
<evidence type="ECO:0000313" key="1">
    <source>
        <dbReference type="EMBL" id="MFC1853784.1"/>
    </source>
</evidence>
<keyword evidence="2" id="KW-1185">Reference proteome</keyword>
<keyword evidence="1" id="KW-0378">Hydrolase</keyword>
<dbReference type="InterPro" id="IPR051532">
    <property type="entry name" value="Ester_Hydrolysis_Enzymes"/>
</dbReference>
<dbReference type="Pfam" id="PF00657">
    <property type="entry name" value="Lipase_GDSL"/>
    <property type="match status" value="1"/>
</dbReference>
<dbReference type="InterPro" id="IPR036514">
    <property type="entry name" value="SGNH_hydro_sf"/>
</dbReference>
<dbReference type="SUPFAM" id="SSF52266">
    <property type="entry name" value="SGNH hydrolase"/>
    <property type="match status" value="1"/>
</dbReference>
<name>A0ABV6Z5T0_UNCC1</name>
<accession>A0ABV6Z5T0</accession>
<dbReference type="PANTHER" id="PTHR30383">
    <property type="entry name" value="THIOESTERASE 1/PROTEASE 1/LYSOPHOSPHOLIPASE L1"/>
    <property type="match status" value="1"/>
</dbReference>